<evidence type="ECO:0000256" key="5">
    <source>
        <dbReference type="ARBA" id="ARBA00022723"/>
    </source>
</evidence>
<dbReference type="GO" id="GO:0005739">
    <property type="term" value="C:mitochondrion"/>
    <property type="evidence" value="ECO:0007669"/>
    <property type="project" value="TreeGrafter"/>
</dbReference>
<evidence type="ECO:0000256" key="10">
    <source>
        <dbReference type="SAM" id="MobiDB-lite"/>
    </source>
</evidence>
<evidence type="ECO:0000256" key="7">
    <source>
        <dbReference type="ARBA" id="ARBA00022840"/>
    </source>
</evidence>
<evidence type="ECO:0000256" key="8">
    <source>
        <dbReference type="ARBA" id="ARBA00022842"/>
    </source>
</evidence>
<dbReference type="GO" id="GO:0070733">
    <property type="term" value="F:AMPylase activity"/>
    <property type="evidence" value="ECO:0007669"/>
    <property type="project" value="TreeGrafter"/>
</dbReference>
<proteinExistence type="inferred from homology"/>
<gene>
    <name evidence="11" type="primary">selO</name>
    <name evidence="11" type="ORF">SNEC2469_LOCUS10915</name>
</gene>
<feature type="region of interest" description="Disordered" evidence="10">
    <location>
        <begin position="1"/>
        <end position="31"/>
    </location>
</feature>
<dbReference type="EMBL" id="CAJNJA010017342">
    <property type="protein sequence ID" value="CAE7399279.1"/>
    <property type="molecule type" value="Genomic_DNA"/>
</dbReference>
<accession>A0A812QQY8</accession>
<keyword evidence="12" id="KW-1185">Reference proteome</keyword>
<keyword evidence="6" id="KW-0547">Nucleotide-binding</keyword>
<keyword evidence="3" id="KW-0808">Transferase</keyword>
<dbReference type="PANTHER" id="PTHR32057:SF14">
    <property type="entry name" value="PROTEIN ADENYLYLTRANSFERASE SELO, MITOCHONDRIAL"/>
    <property type="match status" value="1"/>
</dbReference>
<dbReference type="OrthoDB" id="10254721at2759"/>
<comment type="cofactor">
    <cofactor evidence="1">
        <name>Mg(2+)</name>
        <dbReference type="ChEBI" id="CHEBI:18420"/>
    </cofactor>
</comment>
<feature type="compositionally biased region" description="Low complexity" evidence="10">
    <location>
        <begin position="1"/>
        <end position="18"/>
    </location>
</feature>
<protein>
    <recommendedName>
        <fullName evidence="9">Selenoprotein O</fullName>
    </recommendedName>
</protein>
<keyword evidence="5" id="KW-0479">Metal-binding</keyword>
<keyword evidence="8" id="KW-0460">Magnesium</keyword>
<name>A0A812QQY8_9DINO</name>
<dbReference type="AlphaFoldDB" id="A0A812QQY8"/>
<keyword evidence="4" id="KW-0548">Nucleotidyltransferase</keyword>
<evidence type="ECO:0000313" key="12">
    <source>
        <dbReference type="Proteomes" id="UP000601435"/>
    </source>
</evidence>
<evidence type="ECO:0000256" key="1">
    <source>
        <dbReference type="ARBA" id="ARBA00001946"/>
    </source>
</evidence>
<dbReference type="GO" id="GO:0046872">
    <property type="term" value="F:metal ion binding"/>
    <property type="evidence" value="ECO:0007669"/>
    <property type="project" value="UniProtKB-KW"/>
</dbReference>
<dbReference type="Proteomes" id="UP000601435">
    <property type="component" value="Unassembled WGS sequence"/>
</dbReference>
<sequence>MIGVRQSQAQPSPSRPQAGKCRSQSQHAPAPHGFNSLLGAAVFGISGAHGVRRRRQLRQWRVMQVLPAGLSQLQDHADHSWIRELSPDPQQELHEPNREKRLVSAGHYVQVKPTPLLNSCLVACSSDMADQLGLSEADCQSEDFLQYVSGHMESMPKMRSWCTPYTLSVAGNEITTGNMYGDGRAISVGEVSLGNGKHWELQLKGAGTTPFCRGADGRAVIRSSLREFLASEAMHHLRVPTTRCLSLVVSRSESALREWLGERVYEPCAITCRVARSFLRVGHLELFGRRARDSGYKPESLERRELEQIVRHLIAREYPECFEPAEDTNLQAPLRRMLLPMARRMARLTAEWWRVGFCQGNFQSDNCLLGGRTMDYGPFGFMEKYNPNWCSWTDGIDKFSFRDQPKASYQNFTCAIRSIECLLDTDGRKEAQSVLRAFPSLLADAFAEVRMQKLGLSFWDDRGAELCDDLLSLMEQSGADWTLTWRCLATIAQDWDELMESGSLLAPLQRCFYQSLSPDLERAWSQWLWEWLTRLREEGDDADEVADRMRQVSPKYVPRNWMLMDAYQSAESGSFQLAQELLQLFSSPYDEHPEFESRYFRLAPPEVRTRPGIYVMS</sequence>
<evidence type="ECO:0000256" key="6">
    <source>
        <dbReference type="ARBA" id="ARBA00022741"/>
    </source>
</evidence>
<evidence type="ECO:0000256" key="3">
    <source>
        <dbReference type="ARBA" id="ARBA00022679"/>
    </source>
</evidence>
<evidence type="ECO:0000256" key="9">
    <source>
        <dbReference type="ARBA" id="ARBA00031547"/>
    </source>
</evidence>
<evidence type="ECO:0000256" key="2">
    <source>
        <dbReference type="ARBA" id="ARBA00009747"/>
    </source>
</evidence>
<evidence type="ECO:0000313" key="11">
    <source>
        <dbReference type="EMBL" id="CAE7399279.1"/>
    </source>
</evidence>
<reference evidence="11" key="1">
    <citation type="submission" date="2021-02" db="EMBL/GenBank/DDBJ databases">
        <authorList>
            <person name="Dougan E. K."/>
            <person name="Rhodes N."/>
            <person name="Thang M."/>
            <person name="Chan C."/>
        </authorList>
    </citation>
    <scope>NUCLEOTIDE SEQUENCE</scope>
</reference>
<dbReference type="Pfam" id="PF02696">
    <property type="entry name" value="SelO"/>
    <property type="match status" value="1"/>
</dbReference>
<evidence type="ECO:0000256" key="4">
    <source>
        <dbReference type="ARBA" id="ARBA00022695"/>
    </source>
</evidence>
<comment type="caution">
    <text evidence="11">The sequence shown here is derived from an EMBL/GenBank/DDBJ whole genome shotgun (WGS) entry which is preliminary data.</text>
</comment>
<dbReference type="GO" id="GO:0005524">
    <property type="term" value="F:ATP binding"/>
    <property type="evidence" value="ECO:0007669"/>
    <property type="project" value="UniProtKB-KW"/>
</dbReference>
<comment type="similarity">
    <text evidence="2">Belongs to the SELO family.</text>
</comment>
<dbReference type="InterPro" id="IPR003846">
    <property type="entry name" value="SelO"/>
</dbReference>
<dbReference type="PANTHER" id="PTHR32057">
    <property type="entry name" value="PROTEIN ADENYLYLTRANSFERASE SELO, MITOCHONDRIAL"/>
    <property type="match status" value="1"/>
</dbReference>
<keyword evidence="7" id="KW-0067">ATP-binding</keyword>
<organism evidence="11 12">
    <name type="scientific">Symbiodinium necroappetens</name>
    <dbReference type="NCBI Taxonomy" id="1628268"/>
    <lineage>
        <taxon>Eukaryota</taxon>
        <taxon>Sar</taxon>
        <taxon>Alveolata</taxon>
        <taxon>Dinophyceae</taxon>
        <taxon>Suessiales</taxon>
        <taxon>Symbiodiniaceae</taxon>
        <taxon>Symbiodinium</taxon>
    </lineage>
</organism>